<evidence type="ECO:0000313" key="1">
    <source>
        <dbReference type="EMBL" id="CAG6732055.1"/>
    </source>
</evidence>
<proteinExistence type="predicted"/>
<dbReference type="Gene3D" id="3.40.50.720">
    <property type="entry name" value="NAD(P)-binding Rossmann-like Domain"/>
    <property type="match status" value="1"/>
</dbReference>
<organism evidence="1">
    <name type="scientific">Cacopsylla melanoneura</name>
    <dbReference type="NCBI Taxonomy" id="428564"/>
    <lineage>
        <taxon>Eukaryota</taxon>
        <taxon>Metazoa</taxon>
        <taxon>Ecdysozoa</taxon>
        <taxon>Arthropoda</taxon>
        <taxon>Hexapoda</taxon>
        <taxon>Insecta</taxon>
        <taxon>Pterygota</taxon>
        <taxon>Neoptera</taxon>
        <taxon>Paraneoptera</taxon>
        <taxon>Hemiptera</taxon>
        <taxon>Sternorrhyncha</taxon>
        <taxon>Psylloidea</taxon>
        <taxon>Psyllidae</taxon>
        <taxon>Psyllinae</taxon>
        <taxon>Cacopsylla</taxon>
    </lineage>
</organism>
<sequence>MSHCFSSHTIATMSKPKLLIISELENVLKGSPLFQKLKEMFDIITYYSTSEWDIPRDIFLQKLKGCSALICTSSQKIDKEVLDKSGRKLFVLTFTQFGPNFKKRFMVTMASLSFQVECPRLVFRICLII</sequence>
<reference evidence="1" key="1">
    <citation type="submission" date="2021-05" db="EMBL/GenBank/DDBJ databases">
        <authorList>
            <person name="Alioto T."/>
            <person name="Alioto T."/>
            <person name="Gomez Garrido J."/>
        </authorList>
    </citation>
    <scope>NUCLEOTIDE SEQUENCE</scope>
</reference>
<protein>
    <submittedName>
        <fullName evidence="1">Uncharacterized protein</fullName>
    </submittedName>
</protein>
<dbReference type="EMBL" id="HBUF01385582">
    <property type="protein sequence ID" value="CAG6732055.1"/>
    <property type="molecule type" value="Transcribed_RNA"/>
</dbReference>
<name>A0A8D8YNE7_9HEMI</name>
<dbReference type="SUPFAM" id="SSF52283">
    <property type="entry name" value="Formate/glycerate dehydrogenase catalytic domain-like"/>
    <property type="match status" value="1"/>
</dbReference>
<dbReference type="AlphaFoldDB" id="A0A8D8YNE7"/>
<accession>A0A8D8YNE7</accession>